<feature type="transmembrane region" description="Helical" evidence="1">
    <location>
        <begin position="254"/>
        <end position="275"/>
    </location>
</feature>
<reference evidence="2" key="1">
    <citation type="journal article" date="2015" name="Proc. Natl. Acad. Sci. U.S.A.">
        <title>Networks of energetic and metabolic interactions define dynamics in microbial communities.</title>
        <authorList>
            <person name="Embree M."/>
            <person name="Liu J.K."/>
            <person name="Al-Bassam M.M."/>
            <person name="Zengler K."/>
        </authorList>
    </citation>
    <scope>NUCLEOTIDE SEQUENCE</scope>
</reference>
<comment type="caution">
    <text evidence="2">The sequence shown here is derived from an EMBL/GenBank/DDBJ whole genome shotgun (WGS) entry which is preliminary data.</text>
</comment>
<feature type="transmembrane region" description="Helical" evidence="1">
    <location>
        <begin position="119"/>
        <end position="140"/>
    </location>
</feature>
<evidence type="ECO:0000313" key="2">
    <source>
        <dbReference type="EMBL" id="KUG20711.1"/>
    </source>
</evidence>
<accession>A0A0W8FIM9</accession>
<feature type="transmembrane region" description="Helical" evidence="1">
    <location>
        <begin position="83"/>
        <end position="107"/>
    </location>
</feature>
<feature type="transmembrane region" description="Helical" evidence="1">
    <location>
        <begin position="20"/>
        <end position="40"/>
    </location>
</feature>
<feature type="transmembrane region" description="Helical" evidence="1">
    <location>
        <begin position="52"/>
        <end position="71"/>
    </location>
</feature>
<sequence length="281" mass="30565">MISGFIYKYYIDPIRYGQPYTLVDTLTYALILIVSVYAVYRWLRRSGIAIDASFIAATLPYVVFGGLLRVVEDTGVIASPLRYLLITPLIFFVILLCAVVFLVAGRLLEKRGAVSRYSLVYGGGGAALCVLAGAVLVAFGLQETQIHIGVLAVILGMAAASTCAVRVFAVRGLKWGYASDPLYALLIFGHMLDASATSYGIDIHPLGYVEQHVVGGHLIDLTGTAFSMFLLKLAVIIPGIYILEAYRREGNLELWHLILLAMIVVGLAPGIRGMVRMVLYV</sequence>
<name>A0A0W8FIM9_9ZZZZ</name>
<dbReference type="PANTHER" id="PTHR40700">
    <property type="entry name" value="HYPOTHETICAL MEMBRANE PROTEIN, CONSERVED, DUF63 FAMILY"/>
    <property type="match status" value="1"/>
</dbReference>
<keyword evidence="1" id="KW-1133">Transmembrane helix</keyword>
<evidence type="ECO:0000256" key="1">
    <source>
        <dbReference type="SAM" id="Phobius"/>
    </source>
</evidence>
<keyword evidence="1" id="KW-0472">Membrane</keyword>
<dbReference type="Pfam" id="PF01889">
    <property type="entry name" value="DUF63"/>
    <property type="match status" value="1"/>
</dbReference>
<dbReference type="InterPro" id="IPR002749">
    <property type="entry name" value="DUF63"/>
</dbReference>
<keyword evidence="1" id="KW-0812">Transmembrane</keyword>
<organism evidence="2">
    <name type="scientific">hydrocarbon metagenome</name>
    <dbReference type="NCBI Taxonomy" id="938273"/>
    <lineage>
        <taxon>unclassified sequences</taxon>
        <taxon>metagenomes</taxon>
        <taxon>ecological metagenomes</taxon>
    </lineage>
</organism>
<dbReference type="AlphaFoldDB" id="A0A0W8FIM9"/>
<dbReference type="PANTHER" id="PTHR40700:SF1">
    <property type="entry name" value="DUF63 DOMAIN-CONTAINING PROTEIN"/>
    <property type="match status" value="1"/>
</dbReference>
<evidence type="ECO:0008006" key="3">
    <source>
        <dbReference type="Google" id="ProtNLM"/>
    </source>
</evidence>
<feature type="transmembrane region" description="Helical" evidence="1">
    <location>
        <begin position="221"/>
        <end position="242"/>
    </location>
</feature>
<feature type="transmembrane region" description="Helical" evidence="1">
    <location>
        <begin position="181"/>
        <end position="201"/>
    </location>
</feature>
<gene>
    <name evidence="2" type="ORF">ASZ90_009542</name>
</gene>
<proteinExistence type="predicted"/>
<dbReference type="EMBL" id="LNQE01001150">
    <property type="protein sequence ID" value="KUG20711.1"/>
    <property type="molecule type" value="Genomic_DNA"/>
</dbReference>
<feature type="transmembrane region" description="Helical" evidence="1">
    <location>
        <begin position="146"/>
        <end position="169"/>
    </location>
</feature>
<protein>
    <recommendedName>
        <fullName evidence="3">DUF63 family protein</fullName>
    </recommendedName>
</protein>